<organism evidence="2 3">
    <name type="scientific">Aspergillus violaceofuscus (strain CBS 115571)</name>
    <dbReference type="NCBI Taxonomy" id="1450538"/>
    <lineage>
        <taxon>Eukaryota</taxon>
        <taxon>Fungi</taxon>
        <taxon>Dikarya</taxon>
        <taxon>Ascomycota</taxon>
        <taxon>Pezizomycotina</taxon>
        <taxon>Eurotiomycetes</taxon>
        <taxon>Eurotiomycetidae</taxon>
        <taxon>Eurotiales</taxon>
        <taxon>Aspergillaceae</taxon>
        <taxon>Aspergillus</taxon>
    </lineage>
</organism>
<feature type="region of interest" description="Disordered" evidence="1">
    <location>
        <begin position="1"/>
        <end position="41"/>
    </location>
</feature>
<sequence>MKKKVQTKEDTDDTHRNPMQPSLEPNDKQPFPTLSMLPRPGRFAIGKEQQVIKMKRGKGETDNNNNQPGLHPVLFSRPTLVYAMMMLLANLSTETNRCQDDDDDDDDDDDVKDVKDE</sequence>
<protein>
    <submittedName>
        <fullName evidence="2">Uncharacterized protein</fullName>
    </submittedName>
</protein>
<dbReference type="AlphaFoldDB" id="A0A2V5HM06"/>
<proteinExistence type="predicted"/>
<accession>A0A2V5HM06</accession>
<evidence type="ECO:0000313" key="2">
    <source>
        <dbReference type="EMBL" id="PYI22543.1"/>
    </source>
</evidence>
<feature type="compositionally biased region" description="Basic and acidic residues" evidence="1">
    <location>
        <begin position="1"/>
        <end position="16"/>
    </location>
</feature>
<evidence type="ECO:0000256" key="1">
    <source>
        <dbReference type="SAM" id="MobiDB-lite"/>
    </source>
</evidence>
<evidence type="ECO:0000313" key="3">
    <source>
        <dbReference type="Proteomes" id="UP000249829"/>
    </source>
</evidence>
<dbReference type="Proteomes" id="UP000249829">
    <property type="component" value="Unassembled WGS sequence"/>
</dbReference>
<feature type="compositionally biased region" description="Acidic residues" evidence="1">
    <location>
        <begin position="100"/>
        <end position="111"/>
    </location>
</feature>
<dbReference type="EMBL" id="KZ825110">
    <property type="protein sequence ID" value="PYI22543.1"/>
    <property type="molecule type" value="Genomic_DNA"/>
</dbReference>
<name>A0A2V5HM06_ASPV1</name>
<gene>
    <name evidence="2" type="ORF">BO99DRAFT_8800</name>
</gene>
<feature type="region of interest" description="Disordered" evidence="1">
    <location>
        <begin position="94"/>
        <end position="117"/>
    </location>
</feature>
<reference evidence="2 3" key="1">
    <citation type="submission" date="2018-02" db="EMBL/GenBank/DDBJ databases">
        <title>The genomes of Aspergillus section Nigri reveals drivers in fungal speciation.</title>
        <authorList>
            <consortium name="DOE Joint Genome Institute"/>
            <person name="Vesth T.C."/>
            <person name="Nybo J."/>
            <person name="Theobald S."/>
            <person name="Brandl J."/>
            <person name="Frisvad J.C."/>
            <person name="Nielsen K.F."/>
            <person name="Lyhne E.K."/>
            <person name="Kogle M.E."/>
            <person name="Kuo A."/>
            <person name="Riley R."/>
            <person name="Clum A."/>
            <person name="Nolan M."/>
            <person name="Lipzen A."/>
            <person name="Salamov A."/>
            <person name="Henrissat B."/>
            <person name="Wiebenga A."/>
            <person name="De vries R.P."/>
            <person name="Grigoriev I.V."/>
            <person name="Mortensen U.H."/>
            <person name="Andersen M.R."/>
            <person name="Baker S.E."/>
        </authorList>
    </citation>
    <scope>NUCLEOTIDE SEQUENCE [LARGE SCALE GENOMIC DNA]</scope>
    <source>
        <strain evidence="2 3">CBS 115571</strain>
    </source>
</reference>
<keyword evidence="3" id="KW-1185">Reference proteome</keyword>